<keyword evidence="2" id="KW-1185">Reference proteome</keyword>
<dbReference type="Proteomes" id="UP000515125">
    <property type="component" value="Unplaced"/>
</dbReference>
<feature type="region of interest" description="Disordered" evidence="1">
    <location>
        <begin position="267"/>
        <end position="294"/>
    </location>
</feature>
<organism evidence="2 3">
    <name type="scientific">Cyclospora cayetanensis</name>
    <dbReference type="NCBI Taxonomy" id="88456"/>
    <lineage>
        <taxon>Eukaryota</taxon>
        <taxon>Sar</taxon>
        <taxon>Alveolata</taxon>
        <taxon>Apicomplexa</taxon>
        <taxon>Conoidasida</taxon>
        <taxon>Coccidia</taxon>
        <taxon>Eucoccidiorida</taxon>
        <taxon>Eimeriorina</taxon>
        <taxon>Eimeriidae</taxon>
        <taxon>Cyclospora</taxon>
    </lineage>
</organism>
<name>A0A6P6RYI3_9EIME</name>
<dbReference type="AlphaFoldDB" id="A0A6P6RYI3"/>
<feature type="region of interest" description="Disordered" evidence="1">
    <location>
        <begin position="163"/>
        <end position="211"/>
    </location>
</feature>
<feature type="compositionally biased region" description="Low complexity" evidence="1">
    <location>
        <begin position="163"/>
        <end position="177"/>
    </location>
</feature>
<feature type="region of interest" description="Disordered" evidence="1">
    <location>
        <begin position="402"/>
        <end position="432"/>
    </location>
</feature>
<gene>
    <name evidence="3" type="primary">LOC34620492</name>
</gene>
<protein>
    <submittedName>
        <fullName evidence="3">Uncharacterized protein LOC34620492</fullName>
    </submittedName>
</protein>
<evidence type="ECO:0000313" key="2">
    <source>
        <dbReference type="Proteomes" id="UP000515125"/>
    </source>
</evidence>
<evidence type="ECO:0000313" key="3">
    <source>
        <dbReference type="RefSeq" id="XP_026192554.1"/>
    </source>
</evidence>
<accession>A0A6P6RYI3</accession>
<evidence type="ECO:0000256" key="1">
    <source>
        <dbReference type="SAM" id="MobiDB-lite"/>
    </source>
</evidence>
<reference evidence="3" key="1">
    <citation type="submission" date="2025-08" db="UniProtKB">
        <authorList>
            <consortium name="RefSeq"/>
        </authorList>
    </citation>
    <scope>IDENTIFICATION</scope>
</reference>
<feature type="compositionally biased region" description="Low complexity" evidence="1">
    <location>
        <begin position="188"/>
        <end position="198"/>
    </location>
</feature>
<dbReference type="RefSeq" id="XP_026192554.1">
    <property type="nucleotide sequence ID" value="XM_026336769.1"/>
</dbReference>
<dbReference type="GeneID" id="34620492"/>
<proteinExistence type="predicted"/>
<sequence>MRTGRSAQSFKAPAFCMQRALRAAAGGPLEGPSPALAIRKKYRWWLRDLLAAFPLDPKQQEYQEQQLLLLQNKNDDSVLWDPFAADEEQPAQSGGSSVKRRKKLGSPEDAGGTAAAMGVYEELRSCCLDFLCVLLHLSCCHTEHRRCCVVRCRDVAVARDALGSEQESESSSASSSDESWHPASPARSSGDSEGSTSGEDSDGASEAEGPLPNVQVCVTDSGECDSFGGVRGVFQGASSKGGGGPRLSLQEYLSSVVNCRCGCAEPECDPDEDTESEAGGEALEDTTSSSEEEQYSSAGLCALRDLGVHTSSQLKSSLAAFAACRKHFPARYTLLEFNHDEHTRTTCLGEAQLIQCRAVLRRGSRPVEENLCPDFLWGREIPESEGEEFAIEAALARGPSESPLCRHASTPRQAATREKRGRSASSCVWRLE</sequence>
<feature type="region of interest" description="Disordered" evidence="1">
    <location>
        <begin position="86"/>
        <end position="112"/>
    </location>
</feature>